<comment type="similarity">
    <text evidence="2">Belongs to the bacterial solute-binding protein SsuA/TauA family.</text>
</comment>
<evidence type="ECO:0000256" key="4">
    <source>
        <dbReference type="SAM" id="SignalP"/>
    </source>
</evidence>
<name>A0ABU6GHF2_9BACL</name>
<dbReference type="SUPFAM" id="SSF53850">
    <property type="entry name" value="Periplasmic binding protein-like II"/>
    <property type="match status" value="1"/>
</dbReference>
<evidence type="ECO:0000256" key="3">
    <source>
        <dbReference type="ARBA" id="ARBA00022729"/>
    </source>
</evidence>
<evidence type="ECO:0000256" key="1">
    <source>
        <dbReference type="ARBA" id="ARBA00004418"/>
    </source>
</evidence>
<feature type="domain" description="Solute-binding protein family 3/N-terminal" evidence="5">
    <location>
        <begin position="50"/>
        <end position="266"/>
    </location>
</feature>
<proteinExistence type="inferred from homology"/>
<keyword evidence="7" id="KW-1185">Reference proteome</keyword>
<dbReference type="Pfam" id="PF13379">
    <property type="entry name" value="NMT1_2"/>
    <property type="match status" value="1"/>
</dbReference>
<dbReference type="Gene3D" id="3.40.190.10">
    <property type="entry name" value="Periplasmic binding protein-like II"/>
    <property type="match status" value="2"/>
</dbReference>
<dbReference type="RefSeq" id="WP_326085662.1">
    <property type="nucleotide sequence ID" value="NZ_JARLKZ010000002.1"/>
</dbReference>
<comment type="caution">
    <text evidence="6">The sequence shown here is derived from an EMBL/GenBank/DDBJ whole genome shotgun (WGS) entry which is preliminary data.</text>
</comment>
<dbReference type="PROSITE" id="PS51257">
    <property type="entry name" value="PROKAR_LIPOPROTEIN"/>
    <property type="match status" value="1"/>
</dbReference>
<dbReference type="InterPro" id="IPR001638">
    <property type="entry name" value="Solute-binding_3/MltF_N"/>
</dbReference>
<accession>A0ABU6GHF2</accession>
<comment type="subcellular location">
    <subcellularLocation>
        <location evidence="1">Periplasm</location>
    </subcellularLocation>
</comment>
<dbReference type="PANTHER" id="PTHR30024:SF47">
    <property type="entry name" value="TAURINE-BINDING PERIPLASMIC PROTEIN"/>
    <property type="match status" value="1"/>
</dbReference>
<feature type="chain" id="PRO_5046040925" evidence="4">
    <location>
        <begin position="22"/>
        <end position="341"/>
    </location>
</feature>
<gene>
    <name evidence="6" type="ORF">P4H66_03100</name>
</gene>
<evidence type="ECO:0000313" key="6">
    <source>
        <dbReference type="EMBL" id="MEC0238858.1"/>
    </source>
</evidence>
<protein>
    <submittedName>
        <fullName evidence="6">ABC transporter substrate-binding protein</fullName>
    </submittedName>
</protein>
<sequence length="341" mass="36648">MKKRSVYSRIFSMAGSLVLAAALTAGCGSKDTAKSSDGAADTGQKEQVQEIKVGYVNLLAAAPAIIAKEKNLLDKQGLKAEFFSFANGPDLYKALSSGKLDVAYAGMPAAVNWGSRGAEFKIIAKVDDGKNGVLTKDSSGIQQPADLKGKKIGNLVKGSGVDYLIRAVLLPEGQLSDQDVTLVQMETANMETAITNGTIDAAVAGEPFLTFAELRGLKVVKELPDPAFVVLGSNTFLKDHADAAKKFIQGHIASIDDLNQNMQEDAEVLAKAFNVPEIKGSDKTYTPGEVMAQALKRNTFSYQFTDEDLKYYQEIADNSYTIKSLEKQLDVSSIIDTTWVK</sequence>
<feature type="signal peptide" evidence="4">
    <location>
        <begin position="1"/>
        <end position="21"/>
    </location>
</feature>
<reference evidence="6 7" key="1">
    <citation type="submission" date="2023-03" db="EMBL/GenBank/DDBJ databases">
        <title>Bacillus Genome Sequencing.</title>
        <authorList>
            <person name="Dunlap C."/>
        </authorList>
    </citation>
    <scope>NUCLEOTIDE SEQUENCE [LARGE SCALE GENOMIC DNA]</scope>
    <source>
        <strain evidence="6 7">BD-525</strain>
    </source>
</reference>
<dbReference type="PANTHER" id="PTHR30024">
    <property type="entry name" value="ALIPHATIC SULFONATES-BINDING PROTEIN-RELATED"/>
    <property type="match status" value="1"/>
</dbReference>
<evidence type="ECO:0000256" key="2">
    <source>
        <dbReference type="ARBA" id="ARBA00010742"/>
    </source>
</evidence>
<evidence type="ECO:0000259" key="5">
    <source>
        <dbReference type="SMART" id="SM00062"/>
    </source>
</evidence>
<dbReference type="SMART" id="SM00062">
    <property type="entry name" value="PBPb"/>
    <property type="match status" value="1"/>
</dbReference>
<organism evidence="6 7">
    <name type="scientific">Paenibacillus dokdonensis</name>
    <dbReference type="NCBI Taxonomy" id="2567944"/>
    <lineage>
        <taxon>Bacteria</taxon>
        <taxon>Bacillati</taxon>
        <taxon>Bacillota</taxon>
        <taxon>Bacilli</taxon>
        <taxon>Bacillales</taxon>
        <taxon>Paenibacillaceae</taxon>
        <taxon>Paenibacillus</taxon>
    </lineage>
</organism>
<evidence type="ECO:0000313" key="7">
    <source>
        <dbReference type="Proteomes" id="UP001344632"/>
    </source>
</evidence>
<dbReference type="Proteomes" id="UP001344632">
    <property type="component" value="Unassembled WGS sequence"/>
</dbReference>
<dbReference type="EMBL" id="JARLKZ010000002">
    <property type="protein sequence ID" value="MEC0238858.1"/>
    <property type="molecule type" value="Genomic_DNA"/>
</dbReference>
<keyword evidence="3 4" id="KW-0732">Signal</keyword>